<dbReference type="Gene3D" id="1.25.40.10">
    <property type="entry name" value="Tetratricopeptide repeat domain"/>
    <property type="match status" value="5"/>
</dbReference>
<sequence>MLAIRTSTLLSELRFRLNSLVFISAYSAYSTTFLSKPQPRKPSAAINSKSGKFLILCNAQIAKNGRNGNLNEAESIFNRMPFKNVISWTSMLTACSDNGKIDKARELFDAMPQRNTVSWNAMITAYIRNNQQVDQAFELFSRMPERNCVSYAAMITGFVQAGMITEAGKLYKEMPLMGRDPVASNALISGYLKEGKLEEAVRIFESMSEKDVVTWSSMVDGYCKNGRISDGEELFEKMPERNVVSWTSMIGGYMKTGQFADGFGLFLRMRKEDDVKVNSTTLTIILEACADLGRVSEGIQVHGLVLSMGFAFDVFLGNSVITMYCRVGYIDAAKTMFDLMNKKDVVSWNSLMAGYVENDQTDEAYMLFEKMPIRDVVSWTTMISGFCNKGRIEESIQLFKEMPKKDDISWTAVISGLVSNGEYEEALGWFIQMMQNLVKPNYLTLSSVLSASAGLAILNLGLQMHALVVKMDLEFEVSIQNALISMYAKCGSVSDAYRIYTGIHKPNLISVNSMITGFAQNGLGKEALEIFLQMESEGFEPNQITFLGVLSACAHVGLVEEGQAYFKSMSSSYNIEPGPDHYTCMVDLLGRAGLLKEAIDLIHSMPFKPHSAVWGALLNASRTHLDLDLAKLAAQQLFQLEPNSATAYVVLSDIYSLVGHKKDEEELRMAKKLKGLKKSPGCSWIIMDNKVHLFLAGDESRD</sequence>
<feature type="repeat" description="PPR" evidence="2">
    <location>
        <begin position="115"/>
        <end position="150"/>
    </location>
</feature>
<feature type="repeat" description="PPR" evidence="2">
    <location>
        <begin position="344"/>
        <end position="374"/>
    </location>
</feature>
<dbReference type="AlphaFoldDB" id="A0A9Q0KTC5"/>
<dbReference type="PROSITE" id="PS51375">
    <property type="entry name" value="PPR"/>
    <property type="match status" value="8"/>
</dbReference>
<evidence type="ECO:0000256" key="2">
    <source>
        <dbReference type="PROSITE-ProRule" id="PRU00708"/>
    </source>
</evidence>
<keyword evidence="1" id="KW-0677">Repeat</keyword>
<name>A0A9Q0KTC5_9MAGN</name>
<feature type="repeat" description="PPR" evidence="2">
    <location>
        <begin position="84"/>
        <end position="114"/>
    </location>
</feature>
<dbReference type="PANTHER" id="PTHR47926:SF347">
    <property type="entry name" value="PENTATRICOPEPTIDE REPEAT-CONTAINING PROTEIN"/>
    <property type="match status" value="1"/>
</dbReference>
<dbReference type="InterPro" id="IPR046848">
    <property type="entry name" value="E_motif"/>
</dbReference>
<protein>
    <recommendedName>
        <fullName evidence="5">Pentatricopeptide repeat-containing protein</fullName>
    </recommendedName>
</protein>
<dbReference type="Pfam" id="PF01535">
    <property type="entry name" value="PPR"/>
    <property type="match status" value="4"/>
</dbReference>
<gene>
    <name evidence="3" type="ORF">NE237_001461</name>
</gene>
<dbReference type="FunFam" id="1.25.40.10:FF:001212">
    <property type="entry name" value="Pentatricopeptide repeat-containing protein mitochondrial"/>
    <property type="match status" value="1"/>
</dbReference>
<reference evidence="3" key="1">
    <citation type="journal article" date="2023" name="Plant J.">
        <title>The genome of the king protea, Protea cynaroides.</title>
        <authorList>
            <person name="Chang J."/>
            <person name="Duong T.A."/>
            <person name="Schoeman C."/>
            <person name="Ma X."/>
            <person name="Roodt D."/>
            <person name="Barker N."/>
            <person name="Li Z."/>
            <person name="Van de Peer Y."/>
            <person name="Mizrachi E."/>
        </authorList>
    </citation>
    <scope>NUCLEOTIDE SEQUENCE</scope>
    <source>
        <tissue evidence="3">Young leaves</tissue>
    </source>
</reference>
<dbReference type="FunFam" id="1.25.40.10:FF:000606">
    <property type="entry name" value="Putative pentatricopeptide repeat-containing protein"/>
    <property type="match status" value="1"/>
</dbReference>
<dbReference type="GO" id="GO:0003723">
    <property type="term" value="F:RNA binding"/>
    <property type="evidence" value="ECO:0007669"/>
    <property type="project" value="InterPro"/>
</dbReference>
<dbReference type="FunFam" id="1.25.40.10:FF:000090">
    <property type="entry name" value="Pentatricopeptide repeat-containing protein, chloroplastic"/>
    <property type="match status" value="1"/>
</dbReference>
<dbReference type="PANTHER" id="PTHR47926">
    <property type="entry name" value="PENTATRICOPEPTIDE REPEAT-CONTAINING PROTEIN"/>
    <property type="match status" value="1"/>
</dbReference>
<dbReference type="InterPro" id="IPR046960">
    <property type="entry name" value="PPR_At4g14850-like_plant"/>
</dbReference>
<feature type="repeat" description="PPR" evidence="2">
    <location>
        <begin position="180"/>
        <end position="210"/>
    </location>
</feature>
<dbReference type="InterPro" id="IPR011990">
    <property type="entry name" value="TPR-like_helical_dom_sf"/>
</dbReference>
<organism evidence="3 4">
    <name type="scientific">Protea cynaroides</name>
    <dbReference type="NCBI Taxonomy" id="273540"/>
    <lineage>
        <taxon>Eukaryota</taxon>
        <taxon>Viridiplantae</taxon>
        <taxon>Streptophyta</taxon>
        <taxon>Embryophyta</taxon>
        <taxon>Tracheophyta</taxon>
        <taxon>Spermatophyta</taxon>
        <taxon>Magnoliopsida</taxon>
        <taxon>Proteales</taxon>
        <taxon>Proteaceae</taxon>
        <taxon>Protea</taxon>
    </lineage>
</organism>
<feature type="repeat" description="PPR" evidence="2">
    <location>
        <begin position="507"/>
        <end position="541"/>
    </location>
</feature>
<dbReference type="GO" id="GO:0009451">
    <property type="term" value="P:RNA modification"/>
    <property type="evidence" value="ECO:0007669"/>
    <property type="project" value="InterPro"/>
</dbReference>
<feature type="repeat" description="PPR" evidence="2">
    <location>
        <begin position="406"/>
        <end position="440"/>
    </location>
</feature>
<proteinExistence type="predicted"/>
<dbReference type="Proteomes" id="UP001141806">
    <property type="component" value="Unassembled WGS sequence"/>
</dbReference>
<evidence type="ECO:0000256" key="1">
    <source>
        <dbReference type="ARBA" id="ARBA00022737"/>
    </source>
</evidence>
<accession>A0A9Q0KTC5</accession>
<evidence type="ECO:0000313" key="4">
    <source>
        <dbReference type="Proteomes" id="UP001141806"/>
    </source>
</evidence>
<evidence type="ECO:0000313" key="3">
    <source>
        <dbReference type="EMBL" id="KAJ4976355.1"/>
    </source>
</evidence>
<feature type="repeat" description="PPR" evidence="2">
    <location>
        <begin position="375"/>
        <end position="405"/>
    </location>
</feature>
<keyword evidence="4" id="KW-1185">Reference proteome</keyword>
<dbReference type="NCBIfam" id="TIGR00756">
    <property type="entry name" value="PPR"/>
    <property type="match status" value="11"/>
</dbReference>
<dbReference type="Pfam" id="PF13041">
    <property type="entry name" value="PPR_2"/>
    <property type="match status" value="5"/>
</dbReference>
<feature type="repeat" description="PPR" evidence="2">
    <location>
        <begin position="211"/>
        <end position="245"/>
    </location>
</feature>
<dbReference type="Pfam" id="PF12854">
    <property type="entry name" value="PPR_1"/>
    <property type="match status" value="2"/>
</dbReference>
<evidence type="ECO:0008006" key="5">
    <source>
        <dbReference type="Google" id="ProtNLM"/>
    </source>
</evidence>
<dbReference type="OrthoDB" id="1903086at2759"/>
<comment type="caution">
    <text evidence="3">The sequence shown here is derived from an EMBL/GenBank/DDBJ whole genome shotgun (WGS) entry which is preliminary data.</text>
</comment>
<dbReference type="InterPro" id="IPR002885">
    <property type="entry name" value="PPR_rpt"/>
</dbReference>
<dbReference type="Pfam" id="PF20431">
    <property type="entry name" value="E_motif"/>
    <property type="match status" value="1"/>
</dbReference>
<dbReference type="EMBL" id="JAMYWD010000003">
    <property type="protein sequence ID" value="KAJ4976355.1"/>
    <property type="molecule type" value="Genomic_DNA"/>
</dbReference>